<dbReference type="EMBL" id="CDMY01000040">
    <property type="protein sequence ID" value="CEL92048.1"/>
    <property type="molecule type" value="Genomic_DNA"/>
</dbReference>
<dbReference type="AlphaFoldDB" id="A0A0G4E9I5"/>
<evidence type="ECO:0000313" key="3">
    <source>
        <dbReference type="Proteomes" id="UP000041254"/>
    </source>
</evidence>
<dbReference type="VEuPathDB" id="CryptoDB:Vbra_6786"/>
<evidence type="ECO:0000256" key="1">
    <source>
        <dbReference type="SAM" id="MobiDB-lite"/>
    </source>
</evidence>
<dbReference type="InParanoid" id="A0A0G4E9I5"/>
<organism evidence="2 3">
    <name type="scientific">Vitrella brassicaformis (strain CCMP3155)</name>
    <dbReference type="NCBI Taxonomy" id="1169540"/>
    <lineage>
        <taxon>Eukaryota</taxon>
        <taxon>Sar</taxon>
        <taxon>Alveolata</taxon>
        <taxon>Colpodellida</taxon>
        <taxon>Vitrellaceae</taxon>
        <taxon>Vitrella</taxon>
    </lineage>
</organism>
<name>A0A0G4E9I5_VITBC</name>
<accession>A0A0G4E9I5</accession>
<protein>
    <submittedName>
        <fullName evidence="2">Uncharacterized protein</fullName>
    </submittedName>
</protein>
<gene>
    <name evidence="2" type="ORF">Vbra_6786</name>
</gene>
<sequence>MLFDRQLSDKEVMLLYQGCVTGPTSAPKTTTPPPNTTTTTTTTTTTPAPTIAPPRPVSPEGLVLWWTFDDDNWPPSFDHTNPDTYPTDCVVEVGKE</sequence>
<reference evidence="2 3" key="1">
    <citation type="submission" date="2014-11" db="EMBL/GenBank/DDBJ databases">
        <authorList>
            <person name="Zhu J."/>
            <person name="Qi W."/>
            <person name="Song R."/>
        </authorList>
    </citation>
    <scope>NUCLEOTIDE SEQUENCE [LARGE SCALE GENOMIC DNA]</scope>
</reference>
<feature type="compositionally biased region" description="Low complexity" evidence="1">
    <location>
        <begin position="36"/>
        <end position="49"/>
    </location>
</feature>
<feature type="region of interest" description="Disordered" evidence="1">
    <location>
        <begin position="20"/>
        <end position="58"/>
    </location>
</feature>
<keyword evidence="3" id="KW-1185">Reference proteome</keyword>
<evidence type="ECO:0000313" key="2">
    <source>
        <dbReference type="EMBL" id="CEL92048.1"/>
    </source>
</evidence>
<dbReference type="Proteomes" id="UP000041254">
    <property type="component" value="Unassembled WGS sequence"/>
</dbReference>
<proteinExistence type="predicted"/>